<sequence length="203" mass="23021">MKVILASASPRRAQLLTQVGIHFEIDPSSIEETFSEDTPPHEVVQLLARHKAEDVAKRHPEQFLIAADTIVCLHNEILGKPNNKDQASEFLQKLSGQTHDVLSGVYAGKTDSAGKFRSEICFFERTKVTFSSLTELEIEQYIKYGQPFDKAGSYGIQDDLGSLFVEKINGDYYNVVGFPLHRFYDMMKTEMPDIHKKLFFQTS</sequence>
<comment type="caution">
    <text evidence="4">Lacks conserved residue(s) required for the propagation of feature annotation.</text>
</comment>
<dbReference type="InterPro" id="IPR003697">
    <property type="entry name" value="Maf-like"/>
</dbReference>
<evidence type="ECO:0000256" key="4">
    <source>
        <dbReference type="HAMAP-Rule" id="MF_00528"/>
    </source>
</evidence>
<keyword evidence="4" id="KW-0963">Cytoplasm</keyword>
<dbReference type="HAMAP" id="MF_00528">
    <property type="entry name" value="Maf"/>
    <property type="match status" value="1"/>
</dbReference>
<gene>
    <name evidence="5" type="ORF">L6773_05705</name>
</gene>
<keyword evidence="6" id="KW-1185">Reference proteome</keyword>
<name>A0ABS9KB40_9BACT</name>
<reference evidence="5" key="2">
    <citation type="submission" date="2024-05" db="EMBL/GenBank/DDBJ databases">
        <title>Rhodohalobacter halophilus gen. nov., sp. nov., a moderately halophilic member of the family Balneolaceae.</title>
        <authorList>
            <person name="Xia J."/>
        </authorList>
    </citation>
    <scope>NUCLEOTIDE SEQUENCE</scope>
    <source>
        <strain evidence="5">WB101</strain>
    </source>
</reference>
<comment type="catalytic activity">
    <reaction evidence="4">
        <text>UTP + H2O = UMP + diphosphate + H(+)</text>
        <dbReference type="Rhea" id="RHEA:29395"/>
        <dbReference type="ChEBI" id="CHEBI:15377"/>
        <dbReference type="ChEBI" id="CHEBI:15378"/>
        <dbReference type="ChEBI" id="CHEBI:33019"/>
        <dbReference type="ChEBI" id="CHEBI:46398"/>
        <dbReference type="ChEBI" id="CHEBI:57865"/>
        <dbReference type="EC" id="3.6.1.9"/>
    </reaction>
</comment>
<dbReference type="InterPro" id="IPR029001">
    <property type="entry name" value="ITPase-like_fam"/>
</dbReference>
<feature type="site" description="Important for substrate specificity" evidence="4">
    <location>
        <position position="157"/>
    </location>
</feature>
<dbReference type="Pfam" id="PF02545">
    <property type="entry name" value="Maf"/>
    <property type="match status" value="1"/>
</dbReference>
<dbReference type="Proteomes" id="UP001165366">
    <property type="component" value="Unassembled WGS sequence"/>
</dbReference>
<protein>
    <recommendedName>
        <fullName evidence="4">dTTP/UTP pyrophosphatase</fullName>
        <shortName evidence="4">dTTPase/UTPase</shortName>
        <ecNumber evidence="4">3.6.1.9</ecNumber>
    </recommendedName>
    <alternativeName>
        <fullName evidence="4">Nucleoside triphosphate pyrophosphatase</fullName>
    </alternativeName>
    <alternativeName>
        <fullName evidence="4">Nucleotide pyrophosphatase</fullName>
        <shortName evidence="4">Nucleotide PPase</shortName>
    </alternativeName>
</protein>
<evidence type="ECO:0000256" key="1">
    <source>
        <dbReference type="ARBA" id="ARBA00001968"/>
    </source>
</evidence>
<comment type="catalytic activity">
    <reaction evidence="4">
        <text>dTTP + H2O = dTMP + diphosphate + H(+)</text>
        <dbReference type="Rhea" id="RHEA:28534"/>
        <dbReference type="ChEBI" id="CHEBI:15377"/>
        <dbReference type="ChEBI" id="CHEBI:15378"/>
        <dbReference type="ChEBI" id="CHEBI:33019"/>
        <dbReference type="ChEBI" id="CHEBI:37568"/>
        <dbReference type="ChEBI" id="CHEBI:63528"/>
        <dbReference type="EC" id="3.6.1.9"/>
    </reaction>
</comment>
<reference evidence="5" key="1">
    <citation type="submission" date="2022-01" db="EMBL/GenBank/DDBJ databases">
        <authorList>
            <person name="Wang Y."/>
        </authorList>
    </citation>
    <scope>NUCLEOTIDE SEQUENCE</scope>
    <source>
        <strain evidence="5">WB101</strain>
    </source>
</reference>
<comment type="cofactor">
    <cofactor evidence="1 4">
        <name>a divalent metal cation</name>
        <dbReference type="ChEBI" id="CHEBI:60240"/>
    </cofactor>
</comment>
<comment type="similarity">
    <text evidence="4">Belongs to the Maf family. YhdE subfamily.</text>
</comment>
<dbReference type="Gene3D" id="3.90.950.10">
    <property type="match status" value="1"/>
</dbReference>
<dbReference type="EMBL" id="JAKLWS010000005">
    <property type="protein sequence ID" value="MCG2588050.1"/>
    <property type="molecule type" value="Genomic_DNA"/>
</dbReference>
<dbReference type="NCBIfam" id="TIGR00172">
    <property type="entry name" value="maf"/>
    <property type="match status" value="1"/>
</dbReference>
<dbReference type="PANTHER" id="PTHR43213">
    <property type="entry name" value="BIFUNCTIONAL DTTP/UTP PYROPHOSPHATASE/METHYLTRANSFERASE PROTEIN-RELATED"/>
    <property type="match status" value="1"/>
</dbReference>
<keyword evidence="2 4" id="KW-0378">Hydrolase</keyword>
<organism evidence="5 6">
    <name type="scientific">Rhodohalobacter sulfatireducens</name>
    <dbReference type="NCBI Taxonomy" id="2911366"/>
    <lineage>
        <taxon>Bacteria</taxon>
        <taxon>Pseudomonadati</taxon>
        <taxon>Balneolota</taxon>
        <taxon>Balneolia</taxon>
        <taxon>Balneolales</taxon>
        <taxon>Balneolaceae</taxon>
        <taxon>Rhodohalobacter</taxon>
    </lineage>
</organism>
<dbReference type="SUPFAM" id="SSF52972">
    <property type="entry name" value="ITPase-like"/>
    <property type="match status" value="1"/>
</dbReference>
<feature type="site" description="Important for substrate specificity" evidence="4">
    <location>
        <position position="69"/>
    </location>
</feature>
<accession>A0ABS9KB40</accession>
<comment type="function">
    <text evidence="4">Nucleoside triphosphate pyrophosphatase that hydrolyzes dTTP and UTP. May have a dual role in cell division arrest and in preventing the incorporation of modified nucleotides into cellular nucleic acids.</text>
</comment>
<dbReference type="CDD" id="cd00555">
    <property type="entry name" value="Maf"/>
    <property type="match status" value="1"/>
</dbReference>
<keyword evidence="3 4" id="KW-0546">Nucleotide metabolism</keyword>
<evidence type="ECO:0000256" key="2">
    <source>
        <dbReference type="ARBA" id="ARBA00022801"/>
    </source>
</evidence>
<comment type="caution">
    <text evidence="5">The sequence shown here is derived from an EMBL/GenBank/DDBJ whole genome shotgun (WGS) entry which is preliminary data.</text>
</comment>
<dbReference type="PANTHER" id="PTHR43213:SF5">
    <property type="entry name" value="BIFUNCTIONAL DTTP_UTP PYROPHOSPHATASE_METHYLTRANSFERASE PROTEIN-RELATED"/>
    <property type="match status" value="1"/>
</dbReference>
<feature type="active site" description="Proton acceptor" evidence="4">
    <location>
        <position position="68"/>
    </location>
</feature>
<dbReference type="EC" id="3.6.1.9" evidence="4"/>
<dbReference type="RefSeq" id="WP_237852894.1">
    <property type="nucleotide sequence ID" value="NZ_JAKLWS010000005.1"/>
</dbReference>
<evidence type="ECO:0000313" key="6">
    <source>
        <dbReference type="Proteomes" id="UP001165366"/>
    </source>
</evidence>
<evidence type="ECO:0000256" key="3">
    <source>
        <dbReference type="ARBA" id="ARBA00023080"/>
    </source>
</evidence>
<evidence type="ECO:0000313" key="5">
    <source>
        <dbReference type="EMBL" id="MCG2588050.1"/>
    </source>
</evidence>
<dbReference type="PIRSF" id="PIRSF006305">
    <property type="entry name" value="Maf"/>
    <property type="match status" value="1"/>
</dbReference>
<proteinExistence type="inferred from homology"/>
<comment type="subcellular location">
    <subcellularLocation>
        <location evidence="4">Cytoplasm</location>
    </subcellularLocation>
</comment>
<feature type="site" description="Important for substrate specificity" evidence="4">
    <location>
        <position position="11"/>
    </location>
</feature>